<dbReference type="GO" id="GO:0016810">
    <property type="term" value="F:hydrolase activity, acting on carbon-nitrogen (but not peptide) bonds"/>
    <property type="evidence" value="ECO:0007669"/>
    <property type="project" value="InterPro"/>
</dbReference>
<dbReference type="Pfam" id="PF01522">
    <property type="entry name" value="Polysacc_deac_1"/>
    <property type="match status" value="1"/>
</dbReference>
<organism evidence="2 3">
    <name type="scientific">Geomonas terrae</name>
    <dbReference type="NCBI Taxonomy" id="2562681"/>
    <lineage>
        <taxon>Bacteria</taxon>
        <taxon>Pseudomonadati</taxon>
        <taxon>Thermodesulfobacteriota</taxon>
        <taxon>Desulfuromonadia</taxon>
        <taxon>Geobacterales</taxon>
        <taxon>Geobacteraceae</taxon>
        <taxon>Geomonas</taxon>
    </lineage>
</organism>
<keyword evidence="2" id="KW-0378">Hydrolase</keyword>
<dbReference type="Proteomes" id="UP000306416">
    <property type="component" value="Unassembled WGS sequence"/>
</dbReference>
<dbReference type="AlphaFoldDB" id="A0A4S1CJU3"/>
<dbReference type="EMBL" id="SRSC01000001">
    <property type="protein sequence ID" value="TGU73947.1"/>
    <property type="molecule type" value="Genomic_DNA"/>
</dbReference>
<gene>
    <name evidence="2" type="ORF">E4633_00275</name>
</gene>
<evidence type="ECO:0000259" key="1">
    <source>
        <dbReference type="PROSITE" id="PS51677"/>
    </source>
</evidence>
<proteinExistence type="predicted"/>
<protein>
    <submittedName>
        <fullName evidence="2">4-deoxy-4-formamido-L-arabinose-phosphoundecaprenol deformylase</fullName>
        <ecNumber evidence="2">3.5.1.n3</ecNumber>
    </submittedName>
</protein>
<dbReference type="PANTHER" id="PTHR47561:SF1">
    <property type="entry name" value="POLYSACCHARIDE DEACETYLASE FAMILY PROTEIN (AFU_ORTHOLOGUE AFUA_6G05030)"/>
    <property type="match status" value="1"/>
</dbReference>
<evidence type="ECO:0000313" key="3">
    <source>
        <dbReference type="Proteomes" id="UP000306416"/>
    </source>
</evidence>
<accession>A0A4S1CJU3</accession>
<reference evidence="2 3" key="1">
    <citation type="submission" date="2019-04" db="EMBL/GenBank/DDBJ databases">
        <title>Geobacter oryzae sp. nov., ferric-reducing bacteria isolated from paddy soil.</title>
        <authorList>
            <person name="Xu Z."/>
            <person name="Masuda Y."/>
            <person name="Itoh H."/>
            <person name="Senoo K."/>
        </authorList>
    </citation>
    <scope>NUCLEOTIDE SEQUENCE [LARGE SCALE GENOMIC DNA]</scope>
    <source>
        <strain evidence="2 3">Red111</strain>
    </source>
</reference>
<dbReference type="RefSeq" id="WP_135868291.1">
    <property type="nucleotide sequence ID" value="NZ_SRSC01000001.1"/>
</dbReference>
<dbReference type="PANTHER" id="PTHR47561">
    <property type="entry name" value="POLYSACCHARIDE DEACETYLASE FAMILY PROTEIN (AFU_ORTHOLOGUE AFUA_6G05030)"/>
    <property type="match status" value="1"/>
</dbReference>
<evidence type="ECO:0000313" key="2">
    <source>
        <dbReference type="EMBL" id="TGU73947.1"/>
    </source>
</evidence>
<dbReference type="PROSITE" id="PS51677">
    <property type="entry name" value="NODB"/>
    <property type="match status" value="1"/>
</dbReference>
<dbReference type="GO" id="GO:0005975">
    <property type="term" value="P:carbohydrate metabolic process"/>
    <property type="evidence" value="ECO:0007669"/>
    <property type="project" value="InterPro"/>
</dbReference>
<dbReference type="InterPro" id="IPR002509">
    <property type="entry name" value="NODB_dom"/>
</dbReference>
<dbReference type="EC" id="3.5.1.n3" evidence="2"/>
<dbReference type="Gene3D" id="3.20.20.370">
    <property type="entry name" value="Glycoside hydrolase/deacetylase"/>
    <property type="match status" value="1"/>
</dbReference>
<dbReference type="SUPFAM" id="SSF88713">
    <property type="entry name" value="Glycoside hydrolase/deacetylase"/>
    <property type="match status" value="1"/>
</dbReference>
<sequence length="304" mass="33384">MPENSNETVALKVDVDTFCGTRDGIPNLLRILDEFGVRATFYFSFGPDNSGKAVRRLLHKGFLAKMLRTKAPATYGVKTMLYGTLLPAPMIGQGLPDVIRSVRDAGHEVGIHCWDHVDWHDHLHRFTPEQVEAALERAASTFETIFSCRARTCAAPGWTVSSASLEVQDAMGFAYCSDTRGDAPFYPVLAGKRFRTLQIPSTWPTMDELIGENGVTAATVNDVYLARLRPGLNVHTIHAELEGNAMIDTFRDLLTALSKRRVRFITLREAANEYGASAPPCNVEMGTIAGRAMPVALQTSTPLT</sequence>
<dbReference type="InterPro" id="IPR011330">
    <property type="entry name" value="Glyco_hydro/deAcase_b/a-brl"/>
</dbReference>
<comment type="caution">
    <text evidence="2">The sequence shown here is derived from an EMBL/GenBank/DDBJ whole genome shotgun (WGS) entry which is preliminary data.</text>
</comment>
<name>A0A4S1CJU3_9BACT</name>
<keyword evidence="3" id="KW-1185">Reference proteome</keyword>
<feature type="domain" description="NodB homology" evidence="1">
    <location>
        <begin position="7"/>
        <end position="265"/>
    </location>
</feature>